<dbReference type="InterPro" id="IPR027417">
    <property type="entry name" value="P-loop_NTPase"/>
</dbReference>
<comment type="caution">
    <text evidence="3">The sequence shown here is derived from an EMBL/GenBank/DDBJ whole genome shotgun (WGS) entry which is preliminary data.</text>
</comment>
<feature type="region of interest" description="Disordered" evidence="1">
    <location>
        <begin position="182"/>
        <end position="210"/>
    </location>
</feature>
<dbReference type="HOGENOM" id="CLU_017452_5_2_9"/>
<dbReference type="InterPro" id="IPR003495">
    <property type="entry name" value="CobW/HypB/UreG_nucleotide-bd"/>
</dbReference>
<name>L1QHH5_9CLOT</name>
<sequence>MKIGIEVITGFLGAGKSAFINSLIDKTIVENEKIVVMLCESGNTTVKERNCNNLKQEEYKVNSSKDIKKGNDIGYVKVIEFMDESEKMKDKLLDIISSYNPNRIIIEYNGTESLDYLYRSVFNKEIEKKCRIYTMYYICDGENVEFYIKNMGDILLPFIQNSDVIVINNYTKLKSREIENRESENIKTKNARQERDNIKSSKDNKSRYSKDNIESGDCLHNIIKDLEALNNRAHIILAKNNEDISKALEESNLLESKTVRNIRVKLQDVLKNSKQVRK</sequence>
<evidence type="ECO:0000313" key="3">
    <source>
        <dbReference type="EMBL" id="EKY27042.1"/>
    </source>
</evidence>
<organism evidence="3 4">
    <name type="scientific">Clostridium celatum DSM 1785</name>
    <dbReference type="NCBI Taxonomy" id="545697"/>
    <lineage>
        <taxon>Bacteria</taxon>
        <taxon>Bacillati</taxon>
        <taxon>Bacillota</taxon>
        <taxon>Clostridia</taxon>
        <taxon>Eubacteriales</taxon>
        <taxon>Clostridiaceae</taxon>
        <taxon>Clostridium</taxon>
    </lineage>
</organism>
<protein>
    <recommendedName>
        <fullName evidence="2">CobW/HypB/UreG nucleotide-binding domain-containing protein</fullName>
    </recommendedName>
</protein>
<accession>L1QHH5</accession>
<dbReference type="Proteomes" id="UP000010420">
    <property type="component" value="Unassembled WGS sequence"/>
</dbReference>
<dbReference type="eggNOG" id="COG0523">
    <property type="taxonomic scope" value="Bacteria"/>
</dbReference>
<evidence type="ECO:0000256" key="1">
    <source>
        <dbReference type="SAM" id="MobiDB-lite"/>
    </source>
</evidence>
<dbReference type="PATRIC" id="fig|545697.3.peg.1620"/>
<feature type="domain" description="CobW/HypB/UreG nucleotide-binding" evidence="2">
    <location>
        <begin position="7"/>
        <end position="192"/>
    </location>
</feature>
<keyword evidence="4" id="KW-1185">Reference proteome</keyword>
<dbReference type="STRING" id="545697.HMPREF0216_01645"/>
<evidence type="ECO:0000259" key="2">
    <source>
        <dbReference type="Pfam" id="PF02492"/>
    </source>
</evidence>
<dbReference type="Gene3D" id="3.40.50.300">
    <property type="entry name" value="P-loop containing nucleotide triphosphate hydrolases"/>
    <property type="match status" value="1"/>
</dbReference>
<dbReference type="EMBL" id="AMEZ01000048">
    <property type="protein sequence ID" value="EKY27042.1"/>
    <property type="molecule type" value="Genomic_DNA"/>
</dbReference>
<dbReference type="Pfam" id="PF02492">
    <property type="entry name" value="cobW"/>
    <property type="match status" value="1"/>
</dbReference>
<evidence type="ECO:0000313" key="4">
    <source>
        <dbReference type="Proteomes" id="UP000010420"/>
    </source>
</evidence>
<gene>
    <name evidence="3" type="ORF">HMPREF0216_01645</name>
</gene>
<dbReference type="OrthoDB" id="9808822at2"/>
<dbReference type="RefSeq" id="WP_005213169.1">
    <property type="nucleotide sequence ID" value="NZ_KB291640.1"/>
</dbReference>
<proteinExistence type="predicted"/>
<dbReference type="AlphaFoldDB" id="L1QHH5"/>
<reference evidence="3 4" key="1">
    <citation type="submission" date="2012-05" db="EMBL/GenBank/DDBJ databases">
        <authorList>
            <person name="Weinstock G."/>
            <person name="Sodergren E."/>
            <person name="Lobos E.A."/>
            <person name="Fulton L."/>
            <person name="Fulton R."/>
            <person name="Courtney L."/>
            <person name="Fronick C."/>
            <person name="O'Laughlin M."/>
            <person name="Godfrey J."/>
            <person name="Wilson R.M."/>
            <person name="Miner T."/>
            <person name="Farmer C."/>
            <person name="Delehaunty K."/>
            <person name="Cordes M."/>
            <person name="Minx P."/>
            <person name="Tomlinson C."/>
            <person name="Chen J."/>
            <person name="Wollam A."/>
            <person name="Pepin K.H."/>
            <person name="Bhonagiri V."/>
            <person name="Zhang X."/>
            <person name="Suruliraj S."/>
            <person name="Warren W."/>
            <person name="Mitreva M."/>
            <person name="Mardis E.R."/>
            <person name="Wilson R.K."/>
        </authorList>
    </citation>
    <scope>NUCLEOTIDE SEQUENCE [LARGE SCALE GENOMIC DNA]</scope>
    <source>
        <strain evidence="3 4">DSM 1785</strain>
    </source>
</reference>
<dbReference type="SUPFAM" id="SSF52540">
    <property type="entry name" value="P-loop containing nucleoside triphosphate hydrolases"/>
    <property type="match status" value="1"/>
</dbReference>